<reference evidence="1" key="1">
    <citation type="journal article" date="2023" name="G3 (Bethesda)">
        <title>A reference genome for the long-term kleptoplast-retaining sea slug Elysia crispata morphotype clarki.</title>
        <authorList>
            <person name="Eastman K.E."/>
            <person name="Pendleton A.L."/>
            <person name="Shaikh M.A."/>
            <person name="Suttiyut T."/>
            <person name="Ogas R."/>
            <person name="Tomko P."/>
            <person name="Gavelis G."/>
            <person name="Widhalm J.R."/>
            <person name="Wisecaver J.H."/>
        </authorList>
    </citation>
    <scope>NUCLEOTIDE SEQUENCE</scope>
    <source>
        <strain evidence="1">ECLA1</strain>
    </source>
</reference>
<dbReference type="AlphaFoldDB" id="A0AAE1BD39"/>
<comment type="caution">
    <text evidence="1">The sequence shown here is derived from an EMBL/GenBank/DDBJ whole genome shotgun (WGS) entry which is preliminary data.</text>
</comment>
<gene>
    <name evidence="1" type="ORF">RRG08_005779</name>
</gene>
<name>A0AAE1BD39_9GAST</name>
<dbReference type="Proteomes" id="UP001283361">
    <property type="component" value="Unassembled WGS sequence"/>
</dbReference>
<proteinExistence type="predicted"/>
<accession>A0AAE1BD39</accession>
<dbReference type="EMBL" id="JAWDGP010000093">
    <property type="protein sequence ID" value="KAK3803734.1"/>
    <property type="molecule type" value="Genomic_DNA"/>
</dbReference>
<keyword evidence="2" id="KW-1185">Reference proteome</keyword>
<evidence type="ECO:0000313" key="1">
    <source>
        <dbReference type="EMBL" id="KAK3803734.1"/>
    </source>
</evidence>
<organism evidence="1 2">
    <name type="scientific">Elysia crispata</name>
    <name type="common">lettuce slug</name>
    <dbReference type="NCBI Taxonomy" id="231223"/>
    <lineage>
        <taxon>Eukaryota</taxon>
        <taxon>Metazoa</taxon>
        <taxon>Spiralia</taxon>
        <taxon>Lophotrochozoa</taxon>
        <taxon>Mollusca</taxon>
        <taxon>Gastropoda</taxon>
        <taxon>Heterobranchia</taxon>
        <taxon>Euthyneura</taxon>
        <taxon>Panpulmonata</taxon>
        <taxon>Sacoglossa</taxon>
        <taxon>Placobranchoidea</taxon>
        <taxon>Plakobranchidae</taxon>
        <taxon>Elysia</taxon>
    </lineage>
</organism>
<sequence>MHLMLPLLDKGQQVICRTIGTAQLTSLSHCSNTKPPAVAPCVLTGPPPCLRQRAVEKGDTAGRTSNKLLAQKKAVIQDLSSPVRLLRMQGITIRFSSWIVTLWM</sequence>
<protein>
    <submittedName>
        <fullName evidence="1">Uncharacterized protein</fullName>
    </submittedName>
</protein>
<evidence type="ECO:0000313" key="2">
    <source>
        <dbReference type="Proteomes" id="UP001283361"/>
    </source>
</evidence>